<reference evidence="2" key="1">
    <citation type="submission" date="2023-05" db="EMBL/GenBank/DDBJ databases">
        <authorList>
            <person name="Huff M."/>
        </authorList>
    </citation>
    <scope>NUCLEOTIDE SEQUENCE</scope>
</reference>
<accession>A0AAD2A5N8</accession>
<feature type="region of interest" description="Disordered" evidence="1">
    <location>
        <begin position="69"/>
        <end position="105"/>
    </location>
</feature>
<evidence type="ECO:0000313" key="2">
    <source>
        <dbReference type="EMBL" id="CAI9781937.1"/>
    </source>
</evidence>
<dbReference type="AlphaFoldDB" id="A0AAD2A5N8"/>
<keyword evidence="3" id="KW-1185">Reference proteome</keyword>
<sequence length="105" mass="11760">MKVPLLLDLQVDRFIWPLRERSRQSLTTSSQDSSHFHPGMTKEGIRKQYKEKYPNNISVVVVVGKAGGDKWKSMSDEVGGAEDESDKSKFEVNGDEDDESVGDVS</sequence>
<feature type="compositionally biased region" description="Polar residues" evidence="1">
    <location>
        <begin position="24"/>
        <end position="33"/>
    </location>
</feature>
<proteinExistence type="predicted"/>
<evidence type="ECO:0000256" key="1">
    <source>
        <dbReference type="SAM" id="MobiDB-lite"/>
    </source>
</evidence>
<organism evidence="2 3">
    <name type="scientific">Fraxinus pennsylvanica</name>
    <dbReference type="NCBI Taxonomy" id="56036"/>
    <lineage>
        <taxon>Eukaryota</taxon>
        <taxon>Viridiplantae</taxon>
        <taxon>Streptophyta</taxon>
        <taxon>Embryophyta</taxon>
        <taxon>Tracheophyta</taxon>
        <taxon>Spermatophyta</taxon>
        <taxon>Magnoliopsida</taxon>
        <taxon>eudicotyledons</taxon>
        <taxon>Gunneridae</taxon>
        <taxon>Pentapetalae</taxon>
        <taxon>asterids</taxon>
        <taxon>lamiids</taxon>
        <taxon>Lamiales</taxon>
        <taxon>Oleaceae</taxon>
        <taxon>Oleeae</taxon>
        <taxon>Fraxinus</taxon>
    </lineage>
</organism>
<protein>
    <submittedName>
        <fullName evidence="2">Uncharacterized protein</fullName>
    </submittedName>
</protein>
<dbReference type="EMBL" id="OU503053">
    <property type="protein sequence ID" value="CAI9781937.1"/>
    <property type="molecule type" value="Genomic_DNA"/>
</dbReference>
<feature type="compositionally biased region" description="Acidic residues" evidence="1">
    <location>
        <begin position="93"/>
        <end position="105"/>
    </location>
</feature>
<gene>
    <name evidence="2" type="ORF">FPE_LOCUS29367</name>
</gene>
<dbReference type="Proteomes" id="UP000834106">
    <property type="component" value="Chromosome 18"/>
</dbReference>
<name>A0AAD2A5N8_9LAMI</name>
<feature type="region of interest" description="Disordered" evidence="1">
    <location>
        <begin position="22"/>
        <end position="49"/>
    </location>
</feature>
<evidence type="ECO:0000313" key="3">
    <source>
        <dbReference type="Proteomes" id="UP000834106"/>
    </source>
</evidence>